<name>A0A4P7BZP6_9GAMM</name>
<dbReference type="KEGG" id="nwr:E3U44_10185"/>
<evidence type="ECO:0000313" key="3">
    <source>
        <dbReference type="Proteomes" id="UP000294325"/>
    </source>
</evidence>
<feature type="transmembrane region" description="Helical" evidence="1">
    <location>
        <begin position="98"/>
        <end position="122"/>
    </location>
</feature>
<keyword evidence="1" id="KW-0812">Transmembrane</keyword>
<dbReference type="RefSeq" id="WP_134358028.1">
    <property type="nucleotide sequence ID" value="NZ_CP038033.1"/>
</dbReference>
<keyword evidence="1" id="KW-0472">Membrane</keyword>
<gene>
    <name evidence="2" type="ORF">E3U44_10185</name>
</gene>
<accession>A0A4P7BZP6</accession>
<dbReference type="Pfam" id="PF11821">
    <property type="entry name" value="ActD"/>
    <property type="match status" value="1"/>
</dbReference>
<reference evidence="2 3" key="1">
    <citation type="submission" date="2019-03" db="EMBL/GenBank/DDBJ databases">
        <title>The genome sequence of Nitrosococcus wardiae strain D1FHST reveals the archetypal metabolic capacity of ammonia-oxidizing Gammaproteobacteria.</title>
        <authorList>
            <person name="Wang L."/>
            <person name="Lim C.K."/>
            <person name="Hanson T.E."/>
            <person name="Dang H."/>
            <person name="Klotz M.G."/>
        </authorList>
    </citation>
    <scope>NUCLEOTIDE SEQUENCE [LARGE SCALE GENOMIC DNA]</scope>
    <source>
        <strain evidence="2 3">D1FHS</strain>
    </source>
</reference>
<dbReference type="PANTHER" id="PTHR40394">
    <property type="entry name" value="LIPOPROTEIN-RELATED"/>
    <property type="match status" value="1"/>
</dbReference>
<dbReference type="OrthoDB" id="9792475at2"/>
<proteinExistence type="predicted"/>
<dbReference type="AlphaFoldDB" id="A0A4P7BZP6"/>
<keyword evidence="3" id="KW-1185">Reference proteome</keyword>
<evidence type="ECO:0000256" key="1">
    <source>
        <dbReference type="SAM" id="Phobius"/>
    </source>
</evidence>
<dbReference type="InterPro" id="IPR021776">
    <property type="entry name" value="ActD"/>
</dbReference>
<protein>
    <submittedName>
        <fullName evidence="2">DUF3341 domain-containing protein</fullName>
    </submittedName>
</protein>
<dbReference type="EMBL" id="CP038033">
    <property type="protein sequence ID" value="QBQ54837.1"/>
    <property type="molecule type" value="Genomic_DNA"/>
</dbReference>
<feature type="transmembrane region" description="Helical" evidence="1">
    <location>
        <begin position="57"/>
        <end position="78"/>
    </location>
</feature>
<organism evidence="2 3">
    <name type="scientific">Nitrosococcus wardiae</name>
    <dbReference type="NCBI Taxonomy" id="1814290"/>
    <lineage>
        <taxon>Bacteria</taxon>
        <taxon>Pseudomonadati</taxon>
        <taxon>Pseudomonadota</taxon>
        <taxon>Gammaproteobacteria</taxon>
        <taxon>Chromatiales</taxon>
        <taxon>Chromatiaceae</taxon>
        <taxon>Nitrosococcus</taxon>
    </lineage>
</organism>
<keyword evidence="1" id="KW-1133">Transmembrane helix</keyword>
<evidence type="ECO:0000313" key="2">
    <source>
        <dbReference type="EMBL" id="QBQ54837.1"/>
    </source>
</evidence>
<dbReference type="Proteomes" id="UP000294325">
    <property type="component" value="Chromosome"/>
</dbReference>
<sequence>MNKKPVIYGFMAEFRTANHLLEAAKRARKENYRKVDAYTPFPVEGLSEALGFRSNKIALITLIGGLIGGIGGYFLQYYSAVIDYPFNTGGRPYHSWPVFIIPTFELTILCAALAAFFSMLLLNGLPKLYHPVFNVKDFDLATRNRFFLCILSSDPLFDDFRTWQFLEELNPLHIHKVAA</sequence>
<dbReference type="PANTHER" id="PTHR40394:SF2">
    <property type="entry name" value="QUINOL:CYTOCHROME C OXIDOREDUCTASE MEMBRANE PROTEIN"/>
    <property type="match status" value="1"/>
</dbReference>